<evidence type="ECO:0000256" key="5">
    <source>
        <dbReference type="ARBA" id="ARBA00022840"/>
    </source>
</evidence>
<dbReference type="GO" id="GO:0016787">
    <property type="term" value="F:hydrolase activity"/>
    <property type="evidence" value="ECO:0007669"/>
    <property type="project" value="UniProtKB-KW"/>
</dbReference>
<dbReference type="InterPro" id="IPR011604">
    <property type="entry name" value="PDDEXK-like_dom_sf"/>
</dbReference>
<dbReference type="GO" id="GO:0005524">
    <property type="term" value="F:ATP binding"/>
    <property type="evidence" value="ECO:0007669"/>
    <property type="project" value="UniProtKB-KW"/>
</dbReference>
<dbReference type="InterPro" id="IPR038726">
    <property type="entry name" value="PDDEXK_AddAB-type"/>
</dbReference>
<evidence type="ECO:0000256" key="1">
    <source>
        <dbReference type="ARBA" id="ARBA00022741"/>
    </source>
</evidence>
<dbReference type="AlphaFoldDB" id="A0A4R6LUK3"/>
<dbReference type="GO" id="GO:0003677">
    <property type="term" value="F:DNA binding"/>
    <property type="evidence" value="ECO:0007669"/>
    <property type="project" value="UniProtKB-KW"/>
</dbReference>
<keyword evidence="5" id="KW-0067">ATP-binding</keyword>
<evidence type="ECO:0000256" key="7">
    <source>
        <dbReference type="ARBA" id="ARBA00023204"/>
    </source>
</evidence>
<evidence type="ECO:0000256" key="4">
    <source>
        <dbReference type="ARBA" id="ARBA00022806"/>
    </source>
</evidence>
<dbReference type="GO" id="GO:0004386">
    <property type="term" value="F:helicase activity"/>
    <property type="evidence" value="ECO:0007669"/>
    <property type="project" value="UniProtKB-KW"/>
</dbReference>
<reference evidence="9 10" key="1">
    <citation type="submission" date="2019-03" db="EMBL/GenBank/DDBJ databases">
        <title>Subsurface microbial communities from deep shales in Ohio and West Virginia, USA.</title>
        <authorList>
            <person name="Wrighton K."/>
        </authorList>
    </citation>
    <scope>NUCLEOTIDE SEQUENCE [LARGE SCALE GENOMIC DNA]</scope>
    <source>
        <strain evidence="9 10">MA284_T2</strain>
    </source>
</reference>
<keyword evidence="6" id="KW-0238">DNA-binding</keyword>
<dbReference type="GO" id="GO:0006281">
    <property type="term" value="P:DNA repair"/>
    <property type="evidence" value="ECO:0007669"/>
    <property type="project" value="UniProtKB-KW"/>
</dbReference>
<dbReference type="RefSeq" id="WP_133514632.1">
    <property type="nucleotide sequence ID" value="NZ_SNWX01000007.1"/>
</dbReference>
<dbReference type="Gene3D" id="3.90.320.10">
    <property type="match status" value="1"/>
</dbReference>
<comment type="caution">
    <text evidence="9">The sequence shown here is derived from an EMBL/GenBank/DDBJ whole genome shotgun (WGS) entry which is preliminary data.</text>
</comment>
<dbReference type="OrthoDB" id="2109781at2"/>
<accession>A0A4R6LUK3</accession>
<dbReference type="SUPFAM" id="SSF52980">
    <property type="entry name" value="Restriction endonuclease-like"/>
    <property type="match status" value="1"/>
</dbReference>
<name>A0A4R6LUK3_9FIRM</name>
<evidence type="ECO:0000313" key="10">
    <source>
        <dbReference type="Proteomes" id="UP000295064"/>
    </source>
</evidence>
<sequence length="866" mass="102709">MDLKYYDYQQDLFKEIIGQEAEVYLFKNYQDLKEAVRVYQPEPLQKQSLFLTVKEFKERLFSSNQIVIKEEKLPLILFSVLTAEEKSELRLDSYQDIYQFSQRFFDYFKLKQNYRLSGFNQLADWQQERVQRLNKIKARYQKKLNKLGYLDQLLLKEEKNLNTGFLSDYQNINFFNILDFTPYFKNLLQELSQDFKIKLHLQLKKGDFDEEKLELKKITLPEIDKNRFEIRKNNSNLKSLAALLDELSLSEAETEIIDPAEEIETADILSQKLDLARYKSLQETEAYIFLESLYQLYQQGKKGSNILIELKELYSFTGQKLFRDWLELEAESLLQIKNLIGEDYYYLDQDLIEHQLPSLKKLLLFLKQIRKTKDTAGLIELLSKLFDFLLKDQPQEIVEKFNDSLLELQSVEEMGIVTSWQDYYADRGAGLFALFLNHLKFKSLSLAAEEDAVQFLSLDNTAQKKHRKLLFNSCIQKEFSLKKDGLLFLSEKQLQDNGLQLKHKKLLLKKYNFLRHLFSADKAVIFTVENEDQNISPAVILEELIIKYGLEFKESKLKALSEKEILNNIFNFNKKPELRVNASAAFNRELQLANDDFGSSFNFSYYKYKNLKDCYHRFYLEELVQLDTELKTTPYLSLMSLGILTHKIFGELIIYARKEKILPSDLPAAVRKKIIKKSIKADELKIDQDYLNYYHQIIHKSLDRSFMRFAGLLEKYLPQDYSNILVEWPQWNKELQQYFKAGRIDFYLSGRIDLLLLSENQYFIIDFKTGSGDLKQLDFYSLMLRQNYEEQLPAESRKAIYNVFGENFEHSYYKKDREDQLGAEIKELCLQLFAAGEYERIYKSRCQRCPYREICRVEVKNSEESH</sequence>
<dbReference type="EMBL" id="SNWX01000007">
    <property type="protein sequence ID" value="TDO92116.1"/>
    <property type="molecule type" value="Genomic_DNA"/>
</dbReference>
<dbReference type="Proteomes" id="UP000295064">
    <property type="component" value="Unassembled WGS sequence"/>
</dbReference>
<keyword evidence="1" id="KW-0547">Nucleotide-binding</keyword>
<gene>
    <name evidence="9" type="ORF">DFR79_10718</name>
</gene>
<dbReference type="InterPro" id="IPR011335">
    <property type="entry name" value="Restrct_endonuc-II-like"/>
</dbReference>
<proteinExistence type="predicted"/>
<keyword evidence="3" id="KW-0378">Hydrolase</keyword>
<evidence type="ECO:0000256" key="6">
    <source>
        <dbReference type="ARBA" id="ARBA00023125"/>
    </source>
</evidence>
<keyword evidence="7" id="KW-0234">DNA repair</keyword>
<evidence type="ECO:0000256" key="3">
    <source>
        <dbReference type="ARBA" id="ARBA00022801"/>
    </source>
</evidence>
<feature type="domain" description="PD-(D/E)XK endonuclease-like" evidence="8">
    <location>
        <begin position="603"/>
        <end position="856"/>
    </location>
</feature>
<keyword evidence="4" id="KW-0347">Helicase</keyword>
<evidence type="ECO:0000313" key="9">
    <source>
        <dbReference type="EMBL" id="TDO92116.1"/>
    </source>
</evidence>
<evidence type="ECO:0000256" key="2">
    <source>
        <dbReference type="ARBA" id="ARBA00022763"/>
    </source>
</evidence>
<protein>
    <submittedName>
        <fullName evidence="9">PD-(D/E)XK nuclease superfamily protein</fullName>
    </submittedName>
</protein>
<organism evidence="9 10">
    <name type="scientific">Halanaerobium saccharolyticum</name>
    <dbReference type="NCBI Taxonomy" id="43595"/>
    <lineage>
        <taxon>Bacteria</taxon>
        <taxon>Bacillati</taxon>
        <taxon>Bacillota</taxon>
        <taxon>Clostridia</taxon>
        <taxon>Halanaerobiales</taxon>
        <taxon>Halanaerobiaceae</taxon>
        <taxon>Halanaerobium</taxon>
    </lineage>
</organism>
<evidence type="ECO:0000259" key="8">
    <source>
        <dbReference type="Pfam" id="PF12705"/>
    </source>
</evidence>
<dbReference type="Pfam" id="PF12705">
    <property type="entry name" value="PDDEXK_1"/>
    <property type="match status" value="1"/>
</dbReference>
<keyword evidence="2" id="KW-0227">DNA damage</keyword>